<name>J9D5C8_EDHAE</name>
<evidence type="ECO:0000313" key="2">
    <source>
        <dbReference type="Proteomes" id="UP000003163"/>
    </source>
</evidence>
<dbReference type="Proteomes" id="UP000003163">
    <property type="component" value="Unassembled WGS sequence"/>
</dbReference>
<reference evidence="1 2" key="1">
    <citation type="submission" date="2011-08" db="EMBL/GenBank/DDBJ databases">
        <authorList>
            <person name="Liu Z.J."/>
            <person name="Shi F.L."/>
            <person name="Lu J.Q."/>
            <person name="Li M."/>
            <person name="Wang Z.L."/>
        </authorList>
    </citation>
    <scope>NUCLEOTIDE SEQUENCE [LARGE SCALE GENOMIC DNA]</scope>
    <source>
        <strain evidence="1 2">USNM 41457</strain>
    </source>
</reference>
<accession>J9D5C8</accession>
<organism evidence="1 2">
    <name type="scientific">Edhazardia aedis (strain USNM 41457)</name>
    <name type="common">Microsporidian parasite</name>
    <dbReference type="NCBI Taxonomy" id="1003232"/>
    <lineage>
        <taxon>Eukaryota</taxon>
        <taxon>Fungi</taxon>
        <taxon>Fungi incertae sedis</taxon>
        <taxon>Microsporidia</taxon>
        <taxon>Edhazardia</taxon>
    </lineage>
</organism>
<keyword evidence="2" id="KW-1185">Reference proteome</keyword>
<sequence length="114" mass="13923">MISNKSKNFFDDLTRIYNFPRIDENFEFYKQVLDKIPEKPFLLFNYRNIRLSITVEYIFRTCKHHHFIHIVIMLNKVKAMMLDSISIKKMIQYRRNQSSINLCLKTVKKKFVKL</sequence>
<dbReference type="InParanoid" id="J9D5C8"/>
<gene>
    <name evidence="1" type="ORF">EDEG_02645</name>
</gene>
<protein>
    <submittedName>
        <fullName evidence="1">Uncharacterized protein</fullName>
    </submittedName>
</protein>
<evidence type="ECO:0000313" key="1">
    <source>
        <dbReference type="EMBL" id="EJW03001.1"/>
    </source>
</evidence>
<dbReference type="HOGENOM" id="CLU_2121032_0_0_1"/>
<comment type="caution">
    <text evidence="1">The sequence shown here is derived from an EMBL/GenBank/DDBJ whole genome shotgun (WGS) entry which is preliminary data.</text>
</comment>
<proteinExistence type="predicted"/>
<reference evidence="2" key="2">
    <citation type="submission" date="2015-07" db="EMBL/GenBank/DDBJ databases">
        <title>Contrasting host-pathogen interactions and genome evolution in two generalist and specialist microsporidian pathogens of mosquitoes.</title>
        <authorList>
            <consortium name="The Broad Institute Genomics Platform"/>
            <consortium name="The Broad Institute Genome Sequencing Center for Infectious Disease"/>
            <person name="Cuomo C.A."/>
            <person name="Sanscrainte N.D."/>
            <person name="Goldberg J.M."/>
            <person name="Heiman D."/>
            <person name="Young S."/>
            <person name="Zeng Q."/>
            <person name="Becnel J.J."/>
            <person name="Birren B.W."/>
        </authorList>
    </citation>
    <scope>NUCLEOTIDE SEQUENCE [LARGE SCALE GENOMIC DNA]</scope>
    <source>
        <strain evidence="2">USNM 41457</strain>
    </source>
</reference>
<dbReference type="AlphaFoldDB" id="J9D5C8"/>
<dbReference type="VEuPathDB" id="MicrosporidiaDB:EDEG_02645"/>
<dbReference type="EMBL" id="AFBI03000049">
    <property type="protein sequence ID" value="EJW03001.1"/>
    <property type="molecule type" value="Genomic_DNA"/>
</dbReference>